<dbReference type="Proteomes" id="UP000821865">
    <property type="component" value="Chromosome 5"/>
</dbReference>
<organism evidence="1 2">
    <name type="scientific">Dermacentor silvarum</name>
    <name type="common">Tick</name>
    <dbReference type="NCBI Taxonomy" id="543639"/>
    <lineage>
        <taxon>Eukaryota</taxon>
        <taxon>Metazoa</taxon>
        <taxon>Ecdysozoa</taxon>
        <taxon>Arthropoda</taxon>
        <taxon>Chelicerata</taxon>
        <taxon>Arachnida</taxon>
        <taxon>Acari</taxon>
        <taxon>Parasitiformes</taxon>
        <taxon>Ixodida</taxon>
        <taxon>Ixodoidea</taxon>
        <taxon>Ixodidae</taxon>
        <taxon>Rhipicephalinae</taxon>
        <taxon>Dermacentor</taxon>
    </lineage>
</organism>
<reference evidence="1" key="1">
    <citation type="submission" date="2020-05" db="EMBL/GenBank/DDBJ databases">
        <title>Large-scale comparative analyses of tick genomes elucidate their genetic diversity and vector capacities.</title>
        <authorList>
            <person name="Jia N."/>
            <person name="Wang J."/>
            <person name="Shi W."/>
            <person name="Du L."/>
            <person name="Sun Y."/>
            <person name="Zhan W."/>
            <person name="Jiang J."/>
            <person name="Wang Q."/>
            <person name="Zhang B."/>
            <person name="Ji P."/>
            <person name="Sakyi L.B."/>
            <person name="Cui X."/>
            <person name="Yuan T."/>
            <person name="Jiang B."/>
            <person name="Yang W."/>
            <person name="Lam T.T.-Y."/>
            <person name="Chang Q."/>
            <person name="Ding S."/>
            <person name="Wang X."/>
            <person name="Zhu J."/>
            <person name="Ruan X."/>
            <person name="Zhao L."/>
            <person name="Wei J."/>
            <person name="Que T."/>
            <person name="Du C."/>
            <person name="Cheng J."/>
            <person name="Dai P."/>
            <person name="Han X."/>
            <person name="Huang E."/>
            <person name="Gao Y."/>
            <person name="Liu J."/>
            <person name="Shao H."/>
            <person name="Ye R."/>
            <person name="Li L."/>
            <person name="Wei W."/>
            <person name="Wang X."/>
            <person name="Wang C."/>
            <person name="Yang T."/>
            <person name="Huo Q."/>
            <person name="Li W."/>
            <person name="Guo W."/>
            <person name="Chen H."/>
            <person name="Zhou L."/>
            <person name="Ni X."/>
            <person name="Tian J."/>
            <person name="Zhou Y."/>
            <person name="Sheng Y."/>
            <person name="Liu T."/>
            <person name="Pan Y."/>
            <person name="Xia L."/>
            <person name="Li J."/>
            <person name="Zhao F."/>
            <person name="Cao W."/>
        </authorList>
    </citation>
    <scope>NUCLEOTIDE SEQUENCE</scope>
    <source>
        <strain evidence="1">Dsil-2018</strain>
    </source>
</reference>
<comment type="caution">
    <text evidence="1">The sequence shown here is derived from an EMBL/GenBank/DDBJ whole genome shotgun (WGS) entry which is preliminary data.</text>
</comment>
<evidence type="ECO:0000313" key="1">
    <source>
        <dbReference type="EMBL" id="KAH7948986.1"/>
    </source>
</evidence>
<protein>
    <submittedName>
        <fullName evidence="1">Uncharacterized protein</fullName>
    </submittedName>
</protein>
<gene>
    <name evidence="1" type="ORF">HPB49_003849</name>
</gene>
<dbReference type="EMBL" id="CM023474">
    <property type="protein sequence ID" value="KAH7948986.1"/>
    <property type="molecule type" value="Genomic_DNA"/>
</dbReference>
<proteinExistence type="predicted"/>
<accession>A0ACB8CPF5</accession>
<sequence>MDQRGTTDASNPDPLWFIQAETKFRISRITSEARKYELLLEPLPPKVMTEVRDILVLPLGETAYTSIKGALLRRLETVENLASQVAKFRQELRDTRISTDSVHLISPARLLLHVVRNFHSPRSVRPSPSLTDGVFFFSYHATRIAARQ</sequence>
<name>A0ACB8CPF5_DERSI</name>
<keyword evidence="2" id="KW-1185">Reference proteome</keyword>
<evidence type="ECO:0000313" key="2">
    <source>
        <dbReference type="Proteomes" id="UP000821865"/>
    </source>
</evidence>